<feature type="transmembrane region" description="Helical" evidence="6">
    <location>
        <begin position="176"/>
        <end position="196"/>
    </location>
</feature>
<evidence type="ECO:0000256" key="4">
    <source>
        <dbReference type="ARBA" id="ARBA00022989"/>
    </source>
</evidence>
<evidence type="ECO:0000256" key="1">
    <source>
        <dbReference type="ARBA" id="ARBA00004141"/>
    </source>
</evidence>
<keyword evidence="3 6" id="KW-0812">Transmembrane</keyword>
<keyword evidence="8" id="KW-1185">Reference proteome</keyword>
<keyword evidence="2 7" id="KW-0808">Transferase</keyword>
<dbReference type="GO" id="GO:0016020">
    <property type="term" value="C:membrane"/>
    <property type="evidence" value="ECO:0007669"/>
    <property type="project" value="UniProtKB-SubCell"/>
</dbReference>
<keyword evidence="5 6" id="KW-0472">Membrane</keyword>
<evidence type="ECO:0000256" key="3">
    <source>
        <dbReference type="ARBA" id="ARBA00022692"/>
    </source>
</evidence>
<sequence>MIMLLSMFLTIILLPFYIIFLKRLGKVEKNYKEELIPTSFGIFILFIEWLLLILQQQKEFFYFWALFLITMIGTYDDYYGDKKVKGFKGHFSAFRQGVITSGFIKAVGVSIVALFLSFQLAKDPFVIGSNFFLIVMLSNTMNLFDLRPGRALKVYFVLFLLLGVQAPRFFQQELPLIQIGILIIVFFYDIRAKIMLGDGGANLLGFQLGVWYSIHFPLYGKLFMIILLIGINIYNERHSISQFIEQHKWLRVIDRLGQKGIG</sequence>
<comment type="caution">
    <text evidence="7">The sequence shown here is derived from an EMBL/GenBank/DDBJ whole genome shotgun (WGS) entry which is preliminary data.</text>
</comment>
<dbReference type="Pfam" id="PF00953">
    <property type="entry name" value="Glycos_transf_4"/>
    <property type="match status" value="1"/>
</dbReference>
<dbReference type="AlphaFoldDB" id="A0A4R3KJW1"/>
<dbReference type="RefSeq" id="WP_165894924.1">
    <property type="nucleotide sequence ID" value="NZ_SMAB01000002.1"/>
</dbReference>
<name>A0A4R3KJW1_9BACI</name>
<evidence type="ECO:0000256" key="6">
    <source>
        <dbReference type="SAM" id="Phobius"/>
    </source>
</evidence>
<dbReference type="GO" id="GO:0016780">
    <property type="term" value="F:phosphotransferase activity, for other substituted phosphate groups"/>
    <property type="evidence" value="ECO:0007669"/>
    <property type="project" value="InterPro"/>
</dbReference>
<comment type="subcellular location">
    <subcellularLocation>
        <location evidence="1">Membrane</location>
        <topology evidence="1">Multi-pass membrane protein</topology>
    </subcellularLocation>
</comment>
<feature type="transmembrane region" description="Helical" evidence="6">
    <location>
        <begin position="36"/>
        <end position="54"/>
    </location>
</feature>
<accession>A0A4R3KJW1</accession>
<feature type="transmembrane region" description="Helical" evidence="6">
    <location>
        <begin position="124"/>
        <end position="144"/>
    </location>
</feature>
<proteinExistence type="predicted"/>
<feature type="transmembrane region" description="Helical" evidence="6">
    <location>
        <begin position="98"/>
        <end position="118"/>
    </location>
</feature>
<keyword evidence="4 6" id="KW-1133">Transmembrane helix</keyword>
<feature type="transmembrane region" description="Helical" evidence="6">
    <location>
        <begin position="6"/>
        <end position="24"/>
    </location>
</feature>
<evidence type="ECO:0000313" key="7">
    <source>
        <dbReference type="EMBL" id="TCS84053.1"/>
    </source>
</evidence>
<reference evidence="7 8" key="1">
    <citation type="submission" date="2019-03" db="EMBL/GenBank/DDBJ databases">
        <title>Genomic Encyclopedia of Type Strains, Phase IV (KMG-IV): sequencing the most valuable type-strain genomes for metagenomic binning, comparative biology and taxonomic classification.</title>
        <authorList>
            <person name="Goeker M."/>
        </authorList>
    </citation>
    <scope>NUCLEOTIDE SEQUENCE [LARGE SCALE GENOMIC DNA]</scope>
    <source>
        <strain evidence="7 8">DSM 23802</strain>
    </source>
</reference>
<feature type="transmembrane region" description="Helical" evidence="6">
    <location>
        <begin position="60"/>
        <end position="78"/>
    </location>
</feature>
<evidence type="ECO:0000256" key="5">
    <source>
        <dbReference type="ARBA" id="ARBA00023136"/>
    </source>
</evidence>
<evidence type="ECO:0000256" key="2">
    <source>
        <dbReference type="ARBA" id="ARBA00022679"/>
    </source>
</evidence>
<dbReference type="InterPro" id="IPR000715">
    <property type="entry name" value="Glycosyl_transferase_4"/>
</dbReference>
<dbReference type="EMBL" id="SMAB01000002">
    <property type="protein sequence ID" value="TCS84053.1"/>
    <property type="molecule type" value="Genomic_DNA"/>
</dbReference>
<organism evidence="7 8">
    <name type="scientific">Tepidibacillus fermentans</name>
    <dbReference type="NCBI Taxonomy" id="1281767"/>
    <lineage>
        <taxon>Bacteria</taxon>
        <taxon>Bacillati</taxon>
        <taxon>Bacillota</taxon>
        <taxon>Bacilli</taxon>
        <taxon>Bacillales</taxon>
        <taxon>Bacillaceae</taxon>
        <taxon>Tepidibacillus</taxon>
    </lineage>
</organism>
<dbReference type="Proteomes" id="UP000295788">
    <property type="component" value="Unassembled WGS sequence"/>
</dbReference>
<feature type="transmembrane region" description="Helical" evidence="6">
    <location>
        <begin position="208"/>
        <end position="234"/>
    </location>
</feature>
<gene>
    <name evidence="7" type="ORF">EDD72_10294</name>
</gene>
<evidence type="ECO:0000313" key="8">
    <source>
        <dbReference type="Proteomes" id="UP000295788"/>
    </source>
</evidence>
<protein>
    <submittedName>
        <fullName evidence="7">UDP-N-acetylmuramyl pentapeptide phosphotransferase/UDP-N-acetylglucosamine-1-phosphate transferase</fullName>
    </submittedName>
</protein>